<evidence type="ECO:0000313" key="2">
    <source>
        <dbReference type="Proteomes" id="UP001595379"/>
    </source>
</evidence>
<dbReference type="RefSeq" id="WP_343165461.1">
    <property type="nucleotide sequence ID" value="NZ_JBHRSV010000008.1"/>
</dbReference>
<name>A0ABV6ZWH0_9PROT</name>
<accession>A0ABV6ZWH0</accession>
<dbReference type="EMBL" id="JBHRSV010000008">
    <property type="protein sequence ID" value="MFC2925795.1"/>
    <property type="molecule type" value="Genomic_DNA"/>
</dbReference>
<proteinExistence type="predicted"/>
<evidence type="ECO:0000313" key="1">
    <source>
        <dbReference type="EMBL" id="MFC2925795.1"/>
    </source>
</evidence>
<organism evidence="1 2">
    <name type="scientific">Hyphobacterium vulgare</name>
    <dbReference type="NCBI Taxonomy" id="1736751"/>
    <lineage>
        <taxon>Bacteria</taxon>
        <taxon>Pseudomonadati</taxon>
        <taxon>Pseudomonadota</taxon>
        <taxon>Alphaproteobacteria</taxon>
        <taxon>Maricaulales</taxon>
        <taxon>Maricaulaceae</taxon>
        <taxon>Hyphobacterium</taxon>
    </lineage>
</organism>
<reference evidence="2" key="1">
    <citation type="journal article" date="2019" name="Int. J. Syst. Evol. Microbiol.">
        <title>The Global Catalogue of Microorganisms (GCM) 10K type strain sequencing project: providing services to taxonomists for standard genome sequencing and annotation.</title>
        <authorList>
            <consortium name="The Broad Institute Genomics Platform"/>
            <consortium name="The Broad Institute Genome Sequencing Center for Infectious Disease"/>
            <person name="Wu L."/>
            <person name="Ma J."/>
        </authorList>
    </citation>
    <scope>NUCLEOTIDE SEQUENCE [LARGE SCALE GENOMIC DNA]</scope>
    <source>
        <strain evidence="2">KCTC 52487</strain>
    </source>
</reference>
<comment type="caution">
    <text evidence="1">The sequence shown here is derived from an EMBL/GenBank/DDBJ whole genome shotgun (WGS) entry which is preliminary data.</text>
</comment>
<protein>
    <recommendedName>
        <fullName evidence="3">DUF2313 domain-containing protein</fullName>
    </recommendedName>
</protein>
<evidence type="ECO:0008006" key="3">
    <source>
        <dbReference type="Google" id="ProtNLM"/>
    </source>
</evidence>
<sequence>MTDPDIERLLDEIPLLYKARAFADAIQDARVFTRLGEPLSVPEKALVRSYLDGLGFPDADAAVLGSWEEAAGAAEALDVDPQGWEAEEMLRAGLISRALDQVDEAGVEALLAYVAMKAGEAAQDAVAYFSALADMRDESLQNAAAGTLVQAANGAALVILAGDDGEDGDPHPFLARWRLFARGRWPVGLAGNSYNIL</sequence>
<keyword evidence="2" id="KW-1185">Reference proteome</keyword>
<gene>
    <name evidence="1" type="ORF">ACFOOR_06725</name>
</gene>
<dbReference type="Proteomes" id="UP001595379">
    <property type="component" value="Unassembled WGS sequence"/>
</dbReference>